<accession>A0AAV4J8A0</accession>
<comment type="caution">
    <text evidence="1">The sequence shown here is derived from an EMBL/GenBank/DDBJ whole genome shotgun (WGS) entry which is preliminary data.</text>
</comment>
<gene>
    <name evidence="1" type="ORF">ElyMa_006863100</name>
</gene>
<dbReference type="Proteomes" id="UP000762676">
    <property type="component" value="Unassembled WGS sequence"/>
</dbReference>
<protein>
    <submittedName>
        <fullName evidence="1">Uncharacterized protein</fullName>
    </submittedName>
</protein>
<name>A0AAV4J8A0_9GAST</name>
<sequence length="103" mass="11384">MELLRSAVNDRTLVNGRSRATKMTLSNPSGTEVTSLGPQSLRVSFHTKHLLGPPQSPGLCYSRMTSARSKSKLRNNRMIATADDYTGYKGIHFKSTPLRENSC</sequence>
<evidence type="ECO:0000313" key="1">
    <source>
        <dbReference type="EMBL" id="GFS19038.1"/>
    </source>
</evidence>
<dbReference type="AlphaFoldDB" id="A0AAV4J8A0"/>
<keyword evidence="2" id="KW-1185">Reference proteome</keyword>
<proteinExistence type="predicted"/>
<reference evidence="1 2" key="1">
    <citation type="journal article" date="2021" name="Elife">
        <title>Chloroplast acquisition without the gene transfer in kleptoplastic sea slugs, Plakobranchus ocellatus.</title>
        <authorList>
            <person name="Maeda T."/>
            <person name="Takahashi S."/>
            <person name="Yoshida T."/>
            <person name="Shimamura S."/>
            <person name="Takaki Y."/>
            <person name="Nagai Y."/>
            <person name="Toyoda A."/>
            <person name="Suzuki Y."/>
            <person name="Arimoto A."/>
            <person name="Ishii H."/>
            <person name="Satoh N."/>
            <person name="Nishiyama T."/>
            <person name="Hasebe M."/>
            <person name="Maruyama T."/>
            <person name="Minagawa J."/>
            <person name="Obokata J."/>
            <person name="Shigenobu S."/>
        </authorList>
    </citation>
    <scope>NUCLEOTIDE SEQUENCE [LARGE SCALE GENOMIC DNA]</scope>
</reference>
<evidence type="ECO:0000313" key="2">
    <source>
        <dbReference type="Proteomes" id="UP000762676"/>
    </source>
</evidence>
<organism evidence="1 2">
    <name type="scientific">Elysia marginata</name>
    <dbReference type="NCBI Taxonomy" id="1093978"/>
    <lineage>
        <taxon>Eukaryota</taxon>
        <taxon>Metazoa</taxon>
        <taxon>Spiralia</taxon>
        <taxon>Lophotrochozoa</taxon>
        <taxon>Mollusca</taxon>
        <taxon>Gastropoda</taxon>
        <taxon>Heterobranchia</taxon>
        <taxon>Euthyneura</taxon>
        <taxon>Panpulmonata</taxon>
        <taxon>Sacoglossa</taxon>
        <taxon>Placobranchoidea</taxon>
        <taxon>Plakobranchidae</taxon>
        <taxon>Elysia</taxon>
    </lineage>
</organism>
<dbReference type="EMBL" id="BMAT01013732">
    <property type="protein sequence ID" value="GFS19038.1"/>
    <property type="molecule type" value="Genomic_DNA"/>
</dbReference>